<dbReference type="SUPFAM" id="SSF52922">
    <property type="entry name" value="TK C-terminal domain-like"/>
    <property type="match status" value="1"/>
</dbReference>
<dbReference type="EMBL" id="CAEZSR010000121">
    <property type="protein sequence ID" value="CAB4576067.1"/>
    <property type="molecule type" value="Genomic_DNA"/>
</dbReference>
<dbReference type="FunFam" id="3.40.50.970:FF:000022">
    <property type="entry name" value="2-oxoglutarate ferredoxin oxidoreductase alpha subunit"/>
    <property type="match status" value="1"/>
</dbReference>
<accession>A0A6J6EIY3</accession>
<keyword evidence="1" id="KW-0560">Oxidoreductase</keyword>
<gene>
    <name evidence="5" type="ORF">UFOPK1493_02718</name>
</gene>
<evidence type="ECO:0000259" key="2">
    <source>
        <dbReference type="Pfam" id="PF01558"/>
    </source>
</evidence>
<dbReference type="Gene3D" id="3.40.50.970">
    <property type="match status" value="1"/>
</dbReference>
<dbReference type="InterPro" id="IPR033412">
    <property type="entry name" value="PFOR_II"/>
</dbReference>
<reference evidence="5" key="1">
    <citation type="submission" date="2020-05" db="EMBL/GenBank/DDBJ databases">
        <authorList>
            <person name="Chiriac C."/>
            <person name="Salcher M."/>
            <person name="Ghai R."/>
            <person name="Kavagutti S V."/>
        </authorList>
    </citation>
    <scope>NUCLEOTIDE SEQUENCE</scope>
</reference>
<proteinExistence type="predicted"/>
<protein>
    <submittedName>
        <fullName evidence="5">Unannotated protein</fullName>
    </submittedName>
</protein>
<dbReference type="PANTHER" id="PTHR32154">
    <property type="entry name" value="PYRUVATE-FLAVODOXIN OXIDOREDUCTASE-RELATED"/>
    <property type="match status" value="1"/>
</dbReference>
<evidence type="ECO:0000259" key="4">
    <source>
        <dbReference type="Pfam" id="PF17147"/>
    </source>
</evidence>
<feature type="domain" description="Pyruvate/ketoisovalerate oxidoreductase catalytic" evidence="2">
    <location>
        <begin position="29"/>
        <end position="217"/>
    </location>
</feature>
<dbReference type="Gene3D" id="3.40.50.920">
    <property type="match status" value="1"/>
</dbReference>
<organism evidence="5">
    <name type="scientific">freshwater metagenome</name>
    <dbReference type="NCBI Taxonomy" id="449393"/>
    <lineage>
        <taxon>unclassified sequences</taxon>
        <taxon>metagenomes</taxon>
        <taxon>ecological metagenomes</taxon>
    </lineage>
</organism>
<dbReference type="InterPro" id="IPR050722">
    <property type="entry name" value="Pyruvate:ferred/Flavod_OxRd"/>
</dbReference>
<dbReference type="SUPFAM" id="SSF52518">
    <property type="entry name" value="Thiamin diphosphate-binding fold (THDP-binding)"/>
    <property type="match status" value="1"/>
</dbReference>
<dbReference type="Pfam" id="PF01558">
    <property type="entry name" value="POR"/>
    <property type="match status" value="1"/>
</dbReference>
<evidence type="ECO:0000259" key="3">
    <source>
        <dbReference type="Pfam" id="PF01855"/>
    </source>
</evidence>
<dbReference type="AlphaFoldDB" id="A0A6J6EIY3"/>
<dbReference type="CDD" id="cd07034">
    <property type="entry name" value="TPP_PYR_PFOR_IOR-alpha_like"/>
    <property type="match status" value="1"/>
</dbReference>
<sequence length="629" mass="67584">MTDIVERDAASAGPEQIDHVVIRFAGDSGDGMQLTGDRFTSASAVFGNDLSTLPEFPAEIRAPAGSVNGVSSFQVQISDHDITTPGDAPGVLVAMNPAALKADLGRLEQGGTLILNIDTFDERNFEKADYRSNPLEDGTLDGYKVIKVPMTTLTKEAAIPLGVKPRDADRSKNFFALGLISFMYSRPIEATLAWIDERFAKADLVRSSNRAAFMAGYHYGETTEEFGHRFAVKPAQLPPGEYTNISGNTALAWGLVAAAQLAKLPLTLGSYPITPASDILHELSKHKNFGIRTVQAEDEIAAAALAVGAAFAGHLGVTTTSGPGVALKSEATSLAVSLELPFLLVDIQRGGPSTGLPTKTEAADLNIALFGRHGEAPLPVVASYSPSHCFFAAIEAARIALKYRTPVILLSDGYLANGSEPWLLPDVSTLPDISVSFATEHNHVRDDGTTEFWPYLRDPETLARPWAIPGTPGLMHRVGGIEKEDGSGNINYSPDNHEHMVHLRAEKVARIANELAPLEIHGDADADVLVVGWGSTWAAIHDAVGRTRRRGAKVAWVHLVHLNPLPADLGDVLRRYRKVVVPELNMGQLCRVLRAEYLVDARSVSKVQGLPFTAVEIDAAIARAQEELS</sequence>
<dbReference type="InterPro" id="IPR019752">
    <property type="entry name" value="Pyrv/ketoisovalerate_OxRed_cat"/>
</dbReference>
<dbReference type="Pfam" id="PF01855">
    <property type="entry name" value="POR_N"/>
    <property type="match status" value="1"/>
</dbReference>
<dbReference type="InterPro" id="IPR029061">
    <property type="entry name" value="THDP-binding"/>
</dbReference>
<name>A0A6J6EIY3_9ZZZZ</name>
<evidence type="ECO:0000256" key="1">
    <source>
        <dbReference type="ARBA" id="ARBA00023002"/>
    </source>
</evidence>
<dbReference type="PANTHER" id="PTHR32154:SF20">
    <property type="entry name" value="2-OXOGLUTARATE OXIDOREDUCTASE SUBUNIT KORA"/>
    <property type="match status" value="1"/>
</dbReference>
<dbReference type="NCBIfam" id="TIGR03710">
    <property type="entry name" value="OAFO_sf"/>
    <property type="match status" value="1"/>
</dbReference>
<dbReference type="InterPro" id="IPR002880">
    <property type="entry name" value="Pyrv_Fd/Flavodoxin_OxRdtase_N"/>
</dbReference>
<dbReference type="GO" id="GO:0006979">
    <property type="term" value="P:response to oxidative stress"/>
    <property type="evidence" value="ECO:0007669"/>
    <property type="project" value="TreeGrafter"/>
</dbReference>
<dbReference type="InterPro" id="IPR009014">
    <property type="entry name" value="Transketo_C/PFOR_II"/>
</dbReference>
<dbReference type="SUPFAM" id="SSF53323">
    <property type="entry name" value="Pyruvate-ferredoxin oxidoreductase, PFOR, domain III"/>
    <property type="match status" value="1"/>
</dbReference>
<feature type="domain" description="Pyruvate:ferredoxin oxidoreductase core" evidence="4">
    <location>
        <begin position="526"/>
        <end position="595"/>
    </location>
</feature>
<dbReference type="GO" id="GO:0016903">
    <property type="term" value="F:oxidoreductase activity, acting on the aldehyde or oxo group of donors"/>
    <property type="evidence" value="ECO:0007669"/>
    <property type="project" value="InterPro"/>
</dbReference>
<dbReference type="Gene3D" id="3.40.920.10">
    <property type="entry name" value="Pyruvate-ferredoxin oxidoreductase, PFOR, domain III"/>
    <property type="match status" value="1"/>
</dbReference>
<feature type="domain" description="Pyruvate flavodoxin/ferredoxin oxidoreductase pyrimidine binding" evidence="3">
    <location>
        <begin position="268"/>
        <end position="485"/>
    </location>
</feature>
<dbReference type="Pfam" id="PF17147">
    <property type="entry name" value="PFOR_II"/>
    <property type="match status" value="1"/>
</dbReference>
<evidence type="ECO:0000313" key="5">
    <source>
        <dbReference type="EMBL" id="CAB4576067.1"/>
    </source>
</evidence>
<dbReference type="InterPro" id="IPR002869">
    <property type="entry name" value="Pyrv_flavodox_OxRed_cen"/>
</dbReference>
<dbReference type="InterPro" id="IPR022367">
    <property type="entry name" value="2-oxoacid/accept_OxRdtase_asu"/>
</dbReference>